<dbReference type="Gene3D" id="3.40.630.10">
    <property type="entry name" value="Zn peptidases"/>
    <property type="match status" value="1"/>
</dbReference>
<evidence type="ECO:0000313" key="4">
    <source>
        <dbReference type="EMBL" id="QFG67875.1"/>
    </source>
</evidence>
<keyword evidence="2" id="KW-0479">Metal-binding</keyword>
<dbReference type="GO" id="GO:0019877">
    <property type="term" value="P:diaminopimelate biosynthetic process"/>
    <property type="evidence" value="ECO:0007669"/>
    <property type="project" value="UniProtKB-ARBA"/>
</dbReference>
<dbReference type="GO" id="GO:0046872">
    <property type="term" value="F:metal ion binding"/>
    <property type="evidence" value="ECO:0007669"/>
    <property type="project" value="UniProtKB-KW"/>
</dbReference>
<dbReference type="GO" id="GO:0050118">
    <property type="term" value="F:N-acetyldiaminopimelate deacetylase activity"/>
    <property type="evidence" value="ECO:0007669"/>
    <property type="project" value="UniProtKB-ARBA"/>
</dbReference>
<dbReference type="InterPro" id="IPR017439">
    <property type="entry name" value="Amidohydrolase"/>
</dbReference>
<proteinExistence type="predicted"/>
<dbReference type="Gene3D" id="3.30.70.360">
    <property type="match status" value="1"/>
</dbReference>
<dbReference type="AlphaFoldDB" id="A0A5J6V2D7"/>
<keyword evidence="1 4" id="KW-0378">Hydrolase</keyword>
<feature type="binding site" evidence="2">
    <location>
        <position position="112"/>
    </location>
    <ligand>
        <name>Mn(2+)</name>
        <dbReference type="ChEBI" id="CHEBI:29035"/>
        <label>2</label>
    </ligand>
</feature>
<name>A0A5J6V2D7_9MICO</name>
<accession>A0A5J6V2D7</accession>
<dbReference type="NCBIfam" id="TIGR01891">
    <property type="entry name" value="amidohydrolases"/>
    <property type="match status" value="1"/>
</dbReference>
<sequence>MTAAQSLISEELRAQLEADYRHLHAHPELSMQEHRTAGFIEGRLSELGVEHFRCGGTGVVAVLRNGDGPTLAYRADTDGLPIAEETGLEWSSEATGRLPDGTEVPVMHGCGHDTHVAVALALTRALLEHRDEWAGTVVLVFQPGEETAAGAAAMVADGLWDRAPRAEAVYGQHVMAHLAGTIRLPVGTAMAMADSWQITLRGRQAHGSQPHNSIDPIVLGSHLVTRLQSVVSRTVNPRDVAVVTVGTFHAGTKENIIPQTAVLGLNMRAFTDQVRDTVLAGIRRTVEGEVLASGAPEAQIEELYRFPACVNDPEESERVLQVLRAELGEDQVKVVEPVTGSEDVGVLASAIGAPLVYWFNGGHPREVLEGDQPVPGNHSPHFAPVAQPTLDTGLRAALAVLLSRVGH</sequence>
<dbReference type="SUPFAM" id="SSF55031">
    <property type="entry name" value="Bacterial exopeptidase dimerisation domain"/>
    <property type="match status" value="1"/>
</dbReference>
<dbReference type="PANTHER" id="PTHR11014:SF63">
    <property type="entry name" value="METALLOPEPTIDASE, PUTATIVE (AFU_ORTHOLOGUE AFUA_6G09600)-RELATED"/>
    <property type="match status" value="1"/>
</dbReference>
<dbReference type="Pfam" id="PF01546">
    <property type="entry name" value="Peptidase_M20"/>
    <property type="match status" value="1"/>
</dbReference>
<dbReference type="InterPro" id="IPR036264">
    <property type="entry name" value="Bact_exopeptidase_dim_dom"/>
</dbReference>
<dbReference type="RefSeq" id="WP_158060267.1">
    <property type="nucleotide sequence ID" value="NZ_CP044427.1"/>
</dbReference>
<dbReference type="Pfam" id="PF07687">
    <property type="entry name" value="M20_dimer"/>
    <property type="match status" value="1"/>
</dbReference>
<evidence type="ECO:0000256" key="2">
    <source>
        <dbReference type="PIRSR" id="PIRSR005962-1"/>
    </source>
</evidence>
<evidence type="ECO:0000313" key="5">
    <source>
        <dbReference type="Proteomes" id="UP000326546"/>
    </source>
</evidence>
<protein>
    <submittedName>
        <fullName evidence="4">Amidohydrolase</fullName>
    </submittedName>
</protein>
<dbReference type="KEGG" id="serw:FY030_03280"/>
<gene>
    <name evidence="4" type="ORF">FY030_03280</name>
</gene>
<organism evidence="4 5">
    <name type="scientific">Ornithinimicrobium pratense</name>
    <dbReference type="NCBI Taxonomy" id="2593973"/>
    <lineage>
        <taxon>Bacteria</taxon>
        <taxon>Bacillati</taxon>
        <taxon>Actinomycetota</taxon>
        <taxon>Actinomycetes</taxon>
        <taxon>Micrococcales</taxon>
        <taxon>Ornithinimicrobiaceae</taxon>
        <taxon>Ornithinimicrobium</taxon>
    </lineage>
</organism>
<dbReference type="PANTHER" id="PTHR11014">
    <property type="entry name" value="PEPTIDASE M20 FAMILY MEMBER"/>
    <property type="match status" value="1"/>
</dbReference>
<dbReference type="PIRSF" id="PIRSF005962">
    <property type="entry name" value="Pept_M20D_amidohydro"/>
    <property type="match status" value="1"/>
</dbReference>
<evidence type="ECO:0000256" key="1">
    <source>
        <dbReference type="ARBA" id="ARBA00022801"/>
    </source>
</evidence>
<keyword evidence="2" id="KW-0464">Manganese</keyword>
<dbReference type="FunFam" id="3.30.70.360:FF:000001">
    <property type="entry name" value="N-acetyldiaminopimelate deacetylase"/>
    <property type="match status" value="1"/>
</dbReference>
<feature type="binding site" evidence="2">
    <location>
        <position position="110"/>
    </location>
    <ligand>
        <name>Mn(2+)</name>
        <dbReference type="ChEBI" id="CHEBI:29035"/>
        <label>2</label>
    </ligand>
</feature>
<evidence type="ECO:0000259" key="3">
    <source>
        <dbReference type="Pfam" id="PF07687"/>
    </source>
</evidence>
<dbReference type="SUPFAM" id="SSF53187">
    <property type="entry name" value="Zn-dependent exopeptidases"/>
    <property type="match status" value="1"/>
</dbReference>
<feature type="domain" description="Peptidase M20 dimerisation" evidence="3">
    <location>
        <begin position="195"/>
        <end position="287"/>
    </location>
</feature>
<feature type="binding site" evidence="2">
    <location>
        <position position="173"/>
    </location>
    <ligand>
        <name>Mn(2+)</name>
        <dbReference type="ChEBI" id="CHEBI:29035"/>
        <label>1</label>
    </ligand>
</feature>
<feature type="binding site" evidence="2">
    <location>
        <position position="378"/>
    </location>
    <ligand>
        <name>Mn(2+)</name>
        <dbReference type="ChEBI" id="CHEBI:29035"/>
        <label>2</label>
    </ligand>
</feature>
<feature type="binding site" evidence="2">
    <location>
        <position position="146"/>
    </location>
    <ligand>
        <name>Mn(2+)</name>
        <dbReference type="ChEBI" id="CHEBI:29035"/>
        <label>2</label>
    </ligand>
</feature>
<keyword evidence="5" id="KW-1185">Reference proteome</keyword>
<reference evidence="4 5" key="1">
    <citation type="submission" date="2019-09" db="EMBL/GenBank/DDBJ databases">
        <title>Serinicoccus pratensis sp. nov., isolated from meadow soil.</title>
        <authorList>
            <person name="Zhang W."/>
        </authorList>
    </citation>
    <scope>NUCLEOTIDE SEQUENCE [LARGE SCALE GENOMIC DNA]</scope>
    <source>
        <strain evidence="4 5">W204</strain>
    </source>
</reference>
<dbReference type="Proteomes" id="UP000326546">
    <property type="component" value="Chromosome"/>
</dbReference>
<dbReference type="InterPro" id="IPR002933">
    <property type="entry name" value="Peptidase_M20"/>
</dbReference>
<dbReference type="EMBL" id="CP044427">
    <property type="protein sequence ID" value="QFG67875.1"/>
    <property type="molecule type" value="Genomic_DNA"/>
</dbReference>
<comment type="cofactor">
    <cofactor evidence="2">
        <name>Mn(2+)</name>
        <dbReference type="ChEBI" id="CHEBI:29035"/>
    </cofactor>
    <text evidence="2">The Mn(2+) ion enhances activity.</text>
</comment>
<dbReference type="OrthoDB" id="9777385at2"/>
<dbReference type="InterPro" id="IPR011650">
    <property type="entry name" value="Peptidase_M20_dimer"/>
</dbReference>